<gene>
    <name evidence="3" type="ORF">MMELEA_03610</name>
</gene>
<dbReference type="NCBIfam" id="NF045964">
    <property type="entry name" value="RNAP_delt_plasma"/>
    <property type="match status" value="1"/>
</dbReference>
<dbReference type="EMBL" id="JZXN01000014">
    <property type="protein sequence ID" value="KKB26912.1"/>
    <property type="molecule type" value="Genomic_DNA"/>
</dbReference>
<proteinExistence type="predicted"/>
<dbReference type="GO" id="GO:0006355">
    <property type="term" value="P:regulation of DNA-templated transcription"/>
    <property type="evidence" value="ECO:0007669"/>
    <property type="project" value="InterPro"/>
</dbReference>
<dbReference type="AlphaFoldDB" id="A0A0F5H244"/>
<organism evidence="3 4">
    <name type="scientific">Mycoplasmopsis meleagridis ATCC 25294</name>
    <dbReference type="NCBI Taxonomy" id="1264554"/>
    <lineage>
        <taxon>Bacteria</taxon>
        <taxon>Bacillati</taxon>
        <taxon>Mycoplasmatota</taxon>
        <taxon>Mycoplasmoidales</taxon>
        <taxon>Metamycoplasmataceae</taxon>
        <taxon>Mycoplasmopsis</taxon>
    </lineage>
</organism>
<reference evidence="3 4" key="1">
    <citation type="submission" date="2015-03" db="EMBL/GenBank/DDBJ databases">
        <title>Genome sequence of Mycoplasma meleagridis strain ATCC 25294.</title>
        <authorList>
            <person name="Yacoub E."/>
            <person name="Blanchard A."/>
            <person name="Sirand-Pugnet P."/>
            <person name="Mardassi B.B.A."/>
        </authorList>
    </citation>
    <scope>NUCLEOTIDE SEQUENCE [LARGE SCALE GENOMIC DNA]</scope>
    <source>
        <strain evidence="3 4">ATCC 25294</strain>
    </source>
</reference>
<keyword evidence="4" id="KW-1185">Reference proteome</keyword>
<sequence>MKTMLDVALAFVKENCSNQNYIAFNEIFNNVESELHEKWEIEAANKNLNYETIQLNKIGELYRLLTVDSRFVRNTEGLWSIKIGYK</sequence>
<protein>
    <recommendedName>
        <fullName evidence="2">HTH HARE-type domain-containing protein</fullName>
    </recommendedName>
</protein>
<comment type="caution">
    <text evidence="3">The sequence shown here is derived from an EMBL/GenBank/DDBJ whole genome shotgun (WGS) entry which is preliminary data.</text>
</comment>
<dbReference type="Gene3D" id="1.10.10.1250">
    <property type="entry name" value="RNA polymerase, subunit delta, N-terminal domain"/>
    <property type="match status" value="1"/>
</dbReference>
<dbReference type="OrthoDB" id="399771at2"/>
<evidence type="ECO:0000256" key="1">
    <source>
        <dbReference type="ARBA" id="ARBA00023163"/>
    </source>
</evidence>
<dbReference type="PROSITE" id="PS51913">
    <property type="entry name" value="HTH_HARE"/>
    <property type="match status" value="1"/>
</dbReference>
<keyword evidence="1" id="KW-0804">Transcription</keyword>
<accession>A0A0F5H244</accession>
<evidence type="ECO:0000259" key="2">
    <source>
        <dbReference type="PROSITE" id="PS51913"/>
    </source>
</evidence>
<dbReference type="InterPro" id="IPR038087">
    <property type="entry name" value="RNAP_delta_N_dom_sf"/>
</dbReference>
<dbReference type="STRING" id="29561.MM26B8_01240"/>
<dbReference type="RefSeq" id="WP_046096803.1">
    <property type="nucleotide sequence ID" value="NZ_JZXN01000014.1"/>
</dbReference>
<evidence type="ECO:0000313" key="4">
    <source>
        <dbReference type="Proteomes" id="UP000033750"/>
    </source>
</evidence>
<evidence type="ECO:0000313" key="3">
    <source>
        <dbReference type="EMBL" id="KKB26912.1"/>
    </source>
</evidence>
<name>A0A0F5H244_9BACT</name>
<dbReference type="InterPro" id="IPR007759">
    <property type="entry name" value="Asxl_HARE-HTH"/>
</dbReference>
<feature type="domain" description="HTH HARE-type" evidence="2">
    <location>
        <begin position="2"/>
        <end position="84"/>
    </location>
</feature>
<dbReference type="Proteomes" id="UP000033750">
    <property type="component" value="Unassembled WGS sequence"/>
</dbReference>
<dbReference type="PATRIC" id="fig|1264554.4.peg.318"/>